<evidence type="ECO:0000256" key="5">
    <source>
        <dbReference type="ARBA" id="ARBA00023163"/>
    </source>
</evidence>
<feature type="domain" description="RNA polymerase Rpb1" evidence="7">
    <location>
        <begin position="4"/>
        <end position="300"/>
    </location>
</feature>
<dbReference type="InterPro" id="IPR007081">
    <property type="entry name" value="RNA_pol_Rpb1_5"/>
</dbReference>
<dbReference type="SUPFAM" id="SSF64484">
    <property type="entry name" value="beta and beta-prime subunits of DNA dependent RNA-polymerase"/>
    <property type="match status" value="1"/>
</dbReference>
<keyword evidence="5" id="KW-0804">Transcription</keyword>
<sequence>MGKKQLVKLGTAVGVIAAQSIGEPGTQLTLRTFHTGGIVGVDITTGLPRVEELFEARTPSGSAIISEIDGTVEVTHTDGASIVKVISSEFYLDEYPILPGAELAVTDGQSVDAGSILFSLPEKTPKKTKKRLPAVSHGEAGQSQSIVARVTGQVVIEGDHVYVRHEEMEEREYSVPHGANLLVQSGDKVKAGDRLTRGPIGPHDILRIMGKDAVQQYLIDEIQMVYRAQGVTIHDKHIAVISRRMLSKVRIISSGDTKLLPGELVDRFDYEDINAKVLAEGGEPATAQAALLGITRASLSKDSWLAAASFQETGRVLVDAAIKGKVDRLRGLKENVILGKLIPSRVLSLSPDGGKKLKGGGLGEEETANLELES</sequence>
<dbReference type="Gene3D" id="2.40.50.100">
    <property type="match status" value="2"/>
</dbReference>
<gene>
    <name evidence="8" type="ORF">S01H1_12504</name>
</gene>
<dbReference type="EC" id="2.7.7.6" evidence="1"/>
<dbReference type="SUPFAM" id="SSF51246">
    <property type="entry name" value="Rudiment single hybrid motif"/>
    <property type="match status" value="1"/>
</dbReference>
<dbReference type="PANTHER" id="PTHR19376:SF54">
    <property type="entry name" value="DNA-DIRECTED RNA POLYMERASE SUBUNIT BETA"/>
    <property type="match status" value="1"/>
</dbReference>
<evidence type="ECO:0000256" key="2">
    <source>
        <dbReference type="ARBA" id="ARBA00022478"/>
    </source>
</evidence>
<keyword evidence="3" id="KW-0808">Transferase</keyword>
<proteinExistence type="predicted"/>
<dbReference type="EMBL" id="BARS01006424">
    <property type="protein sequence ID" value="GAF68608.1"/>
    <property type="molecule type" value="Genomic_DNA"/>
</dbReference>
<evidence type="ECO:0000256" key="1">
    <source>
        <dbReference type="ARBA" id="ARBA00012418"/>
    </source>
</evidence>
<dbReference type="PANTHER" id="PTHR19376">
    <property type="entry name" value="DNA-DIRECTED RNA POLYMERASE"/>
    <property type="match status" value="1"/>
</dbReference>
<evidence type="ECO:0000313" key="8">
    <source>
        <dbReference type="EMBL" id="GAF68608.1"/>
    </source>
</evidence>
<dbReference type="Pfam" id="PF04998">
    <property type="entry name" value="RNA_pol_Rpb1_5"/>
    <property type="match status" value="1"/>
</dbReference>
<protein>
    <recommendedName>
        <fullName evidence="1">DNA-directed RNA polymerase</fullName>
        <ecNumber evidence="1">2.7.7.6</ecNumber>
    </recommendedName>
</protein>
<reference evidence="8" key="1">
    <citation type="journal article" date="2014" name="Front. Microbiol.">
        <title>High frequency of phylogenetically diverse reductive dehalogenase-homologous genes in deep subseafloor sedimentary metagenomes.</title>
        <authorList>
            <person name="Kawai M."/>
            <person name="Futagami T."/>
            <person name="Toyoda A."/>
            <person name="Takaki Y."/>
            <person name="Nishi S."/>
            <person name="Hori S."/>
            <person name="Arai W."/>
            <person name="Tsubouchi T."/>
            <person name="Morono Y."/>
            <person name="Uchiyama I."/>
            <person name="Ito T."/>
            <person name="Fujiyama A."/>
            <person name="Inagaki F."/>
            <person name="Takami H."/>
        </authorList>
    </citation>
    <scope>NUCLEOTIDE SEQUENCE</scope>
    <source>
        <strain evidence="8">Expedition CK06-06</strain>
    </source>
</reference>
<organism evidence="8">
    <name type="scientific">marine sediment metagenome</name>
    <dbReference type="NCBI Taxonomy" id="412755"/>
    <lineage>
        <taxon>unclassified sequences</taxon>
        <taxon>metagenomes</taxon>
        <taxon>ecological metagenomes</taxon>
    </lineage>
</organism>
<dbReference type="AlphaFoldDB" id="X0RIL8"/>
<name>X0RIL8_9ZZZZ</name>
<dbReference type="GO" id="GO:0006351">
    <property type="term" value="P:DNA-templated transcription"/>
    <property type="evidence" value="ECO:0007669"/>
    <property type="project" value="InterPro"/>
</dbReference>
<keyword evidence="4" id="KW-0548">Nucleotidyltransferase</keyword>
<dbReference type="InterPro" id="IPR011054">
    <property type="entry name" value="Rudment_hybrid_motif"/>
</dbReference>
<dbReference type="GO" id="GO:0000428">
    <property type="term" value="C:DNA-directed RNA polymerase complex"/>
    <property type="evidence" value="ECO:0007669"/>
    <property type="project" value="UniProtKB-KW"/>
</dbReference>
<evidence type="ECO:0000256" key="3">
    <source>
        <dbReference type="ARBA" id="ARBA00022679"/>
    </source>
</evidence>
<accession>X0RIL8</accession>
<dbReference type="CDD" id="cd02655">
    <property type="entry name" value="RNAP_beta'_C"/>
    <property type="match status" value="1"/>
</dbReference>
<evidence type="ECO:0000259" key="7">
    <source>
        <dbReference type="Pfam" id="PF04998"/>
    </source>
</evidence>
<dbReference type="Gene3D" id="1.10.1790.20">
    <property type="match status" value="1"/>
</dbReference>
<dbReference type="GO" id="GO:0003677">
    <property type="term" value="F:DNA binding"/>
    <property type="evidence" value="ECO:0007669"/>
    <property type="project" value="InterPro"/>
</dbReference>
<evidence type="ECO:0000256" key="4">
    <source>
        <dbReference type="ARBA" id="ARBA00022695"/>
    </source>
</evidence>
<dbReference type="GO" id="GO:0003899">
    <property type="term" value="F:DNA-directed RNA polymerase activity"/>
    <property type="evidence" value="ECO:0007669"/>
    <property type="project" value="UniProtKB-EC"/>
</dbReference>
<evidence type="ECO:0000256" key="6">
    <source>
        <dbReference type="ARBA" id="ARBA00048552"/>
    </source>
</evidence>
<dbReference type="InterPro" id="IPR045867">
    <property type="entry name" value="DNA-dir_RpoC_beta_prime"/>
</dbReference>
<comment type="catalytic activity">
    <reaction evidence="6">
        <text>RNA(n) + a ribonucleoside 5'-triphosphate = RNA(n+1) + diphosphate</text>
        <dbReference type="Rhea" id="RHEA:21248"/>
        <dbReference type="Rhea" id="RHEA-COMP:14527"/>
        <dbReference type="Rhea" id="RHEA-COMP:17342"/>
        <dbReference type="ChEBI" id="CHEBI:33019"/>
        <dbReference type="ChEBI" id="CHEBI:61557"/>
        <dbReference type="ChEBI" id="CHEBI:140395"/>
        <dbReference type="EC" id="2.7.7.6"/>
    </reaction>
</comment>
<comment type="caution">
    <text evidence="8">The sequence shown here is derived from an EMBL/GenBank/DDBJ whole genome shotgun (WGS) entry which is preliminary data.</text>
</comment>
<keyword evidence="2" id="KW-0240">DNA-directed RNA polymerase</keyword>
<dbReference type="Gene3D" id="1.10.150.390">
    <property type="match status" value="1"/>
</dbReference>